<dbReference type="RefSeq" id="WP_311484414.1">
    <property type="nucleotide sequence ID" value="NZ_JAVRHP010000036.1"/>
</dbReference>
<name>A0ABU3CWB8_9FLAO</name>
<evidence type="ECO:0000313" key="2">
    <source>
        <dbReference type="Proteomes" id="UP001248819"/>
    </source>
</evidence>
<reference evidence="1 2" key="1">
    <citation type="submission" date="2023-09" db="EMBL/GenBank/DDBJ databases">
        <authorList>
            <person name="Rey-Velasco X."/>
        </authorList>
    </citation>
    <scope>NUCLEOTIDE SEQUENCE [LARGE SCALE GENOMIC DNA]</scope>
    <source>
        <strain evidence="1 2">F297</strain>
    </source>
</reference>
<gene>
    <name evidence="1" type="ORF">RM529_08675</name>
</gene>
<protein>
    <submittedName>
        <fullName evidence="1">Uncharacterized protein</fullName>
    </submittedName>
</protein>
<dbReference type="Gene3D" id="3.30.160.100">
    <property type="entry name" value="Ribosome hibernation promotion factor-like"/>
    <property type="match status" value="1"/>
</dbReference>
<sequence>MTVDIKCAGDSCNENLYRYLINSLVKLEAKYKQLKGSKVLFNDIEDIEGKRKSCEIKLNVSGREIFASSRNTNFESAAKETLKVLYKRLHNHYETLTD</sequence>
<dbReference type="EMBL" id="JAVRHP010000036">
    <property type="protein sequence ID" value="MDT0650215.1"/>
    <property type="molecule type" value="Genomic_DNA"/>
</dbReference>
<dbReference type="InterPro" id="IPR036567">
    <property type="entry name" value="RHF-like"/>
</dbReference>
<dbReference type="SUPFAM" id="SSF69754">
    <property type="entry name" value="Ribosome binding protein Y (YfiA homologue)"/>
    <property type="match status" value="1"/>
</dbReference>
<accession>A0ABU3CWB8</accession>
<proteinExistence type="predicted"/>
<comment type="caution">
    <text evidence="1">The sequence shown here is derived from an EMBL/GenBank/DDBJ whole genome shotgun (WGS) entry which is preliminary data.</text>
</comment>
<evidence type="ECO:0000313" key="1">
    <source>
        <dbReference type="EMBL" id="MDT0650215.1"/>
    </source>
</evidence>
<dbReference type="Proteomes" id="UP001248819">
    <property type="component" value="Unassembled WGS sequence"/>
</dbReference>
<organism evidence="1 2">
    <name type="scientific">Autumnicola edwardsiae</name>
    <dbReference type="NCBI Taxonomy" id="3075594"/>
    <lineage>
        <taxon>Bacteria</taxon>
        <taxon>Pseudomonadati</taxon>
        <taxon>Bacteroidota</taxon>
        <taxon>Flavobacteriia</taxon>
        <taxon>Flavobacteriales</taxon>
        <taxon>Flavobacteriaceae</taxon>
        <taxon>Autumnicola</taxon>
    </lineage>
</organism>
<keyword evidence="2" id="KW-1185">Reference proteome</keyword>